<dbReference type="AlphaFoldDB" id="A0A1J5TBB6"/>
<comment type="caution">
    <text evidence="2">The sequence shown here is derived from an EMBL/GenBank/DDBJ whole genome shotgun (WGS) entry which is preliminary data.</text>
</comment>
<protein>
    <submittedName>
        <fullName evidence="2">RES domain protein</fullName>
    </submittedName>
</protein>
<dbReference type="EMBL" id="MLJW01000003">
    <property type="protein sequence ID" value="OIR18153.1"/>
    <property type="molecule type" value="Genomic_DNA"/>
</dbReference>
<gene>
    <name evidence="2" type="ORF">GALL_14800</name>
</gene>
<dbReference type="SMART" id="SM00953">
    <property type="entry name" value="RES"/>
    <property type="match status" value="1"/>
</dbReference>
<organism evidence="2">
    <name type="scientific">mine drainage metagenome</name>
    <dbReference type="NCBI Taxonomy" id="410659"/>
    <lineage>
        <taxon>unclassified sequences</taxon>
        <taxon>metagenomes</taxon>
        <taxon>ecological metagenomes</taxon>
    </lineage>
</organism>
<evidence type="ECO:0000313" key="2">
    <source>
        <dbReference type="EMBL" id="OIR18153.1"/>
    </source>
</evidence>
<feature type="domain" description="RES" evidence="1">
    <location>
        <begin position="226"/>
        <end position="383"/>
    </location>
</feature>
<dbReference type="InterPro" id="IPR041206">
    <property type="entry name" value="HEPN/RES_NTD1"/>
</dbReference>
<evidence type="ECO:0000259" key="1">
    <source>
        <dbReference type="SMART" id="SM00953"/>
    </source>
</evidence>
<dbReference type="Pfam" id="PF18870">
    <property type="entry name" value="HEPN_RES_NTD1"/>
    <property type="match status" value="1"/>
</dbReference>
<sequence length="402" mass="45554">MGGAKKWMMEQQERGYWNVPDKFVCPNCVSDYALKEQIKSKAVSNACSYCNRISRHSIAAAFDDFAKAILTGLQSEYGDPDNEGVGWDKGWVGEVIDTYDALFDEAGLDVVSEELRQDIIHSLGDHQWCQRDFYRLTPSRALEFGWQRFAGFIKHKARYVFLNVDDSALDEMDEDHIPVSKFLEILGSVINRLKLFEHIPSGTEIYRLRIHDASSSYSSASELGSPPEEVCIYPSRMSPAGIPMFYGAFDKATCVAETYKPDGKNHHGTFGHFKTIKDMLLLDLTKVPPTPSIFEPKSRDRRHNIAFLRSFIHDITRPVTKNGREHIDYVPTQVVSEYVRHVLKVRGRPLDGIVYQSSRKEGKTACVLFIDGSACVDKVTGRDREKLFLYQVSHSDFTNGSA</sequence>
<proteinExistence type="predicted"/>
<dbReference type="InterPro" id="IPR014914">
    <property type="entry name" value="RES_dom"/>
</dbReference>
<reference evidence="2" key="1">
    <citation type="submission" date="2016-10" db="EMBL/GenBank/DDBJ databases">
        <title>Sequence of Gallionella enrichment culture.</title>
        <authorList>
            <person name="Poehlein A."/>
            <person name="Muehling M."/>
            <person name="Daniel R."/>
        </authorList>
    </citation>
    <scope>NUCLEOTIDE SEQUENCE</scope>
</reference>
<accession>A0A1J5TBB6</accession>
<dbReference type="Pfam" id="PF08808">
    <property type="entry name" value="RES"/>
    <property type="match status" value="1"/>
</dbReference>
<name>A0A1J5TBB6_9ZZZZ</name>